<dbReference type="SUPFAM" id="SSF53187">
    <property type="entry name" value="Zn-dependent exopeptidases"/>
    <property type="match status" value="1"/>
</dbReference>
<dbReference type="PROSITE" id="PS00678">
    <property type="entry name" value="WD_REPEATS_1"/>
    <property type="match status" value="2"/>
</dbReference>
<dbReference type="InterPro" id="IPR002933">
    <property type="entry name" value="Peptidase_M20"/>
</dbReference>
<keyword evidence="10" id="KW-1185">Reference proteome</keyword>
<dbReference type="Gene3D" id="3.60.20.10">
    <property type="entry name" value="Glutamine Phosphoribosylpyrophosphate, subunit 1, domain 1"/>
    <property type="match status" value="1"/>
</dbReference>
<reference evidence="9" key="1">
    <citation type="submission" date="2020-10" db="EMBL/GenBank/DDBJ databases">
        <title>Unveiling of a novel bifunctional photoreceptor, Dualchrome1, isolated from a cosmopolitan green alga.</title>
        <authorList>
            <person name="Suzuki S."/>
            <person name="Kawachi M."/>
        </authorList>
    </citation>
    <scope>NUCLEOTIDE SEQUENCE</scope>
    <source>
        <strain evidence="9">NIES 2893</strain>
    </source>
</reference>
<keyword evidence="2" id="KW-0645">Protease</keyword>
<protein>
    <recommendedName>
        <fullName evidence="8">Glutamine amidotransferase type-2 domain-containing protein</fullName>
    </recommendedName>
</protein>
<dbReference type="InterPro" id="IPR029055">
    <property type="entry name" value="Ntn_hydrolases_N"/>
</dbReference>
<dbReference type="Pfam" id="PF01546">
    <property type="entry name" value="Peptidase_M20"/>
    <property type="match status" value="1"/>
</dbReference>
<dbReference type="Gene3D" id="3.40.630.10">
    <property type="entry name" value="Zn peptidases"/>
    <property type="match status" value="1"/>
</dbReference>
<evidence type="ECO:0000259" key="8">
    <source>
        <dbReference type="PROSITE" id="PS51278"/>
    </source>
</evidence>
<dbReference type="PANTHER" id="PTHR43270:SF8">
    <property type="entry name" value="DI- AND TRIPEPTIDASE DUG2-RELATED"/>
    <property type="match status" value="1"/>
</dbReference>
<dbReference type="Pfam" id="PF13522">
    <property type="entry name" value="GATase_6"/>
    <property type="match status" value="1"/>
</dbReference>
<dbReference type="SUPFAM" id="SSF56235">
    <property type="entry name" value="N-terminal nucleophile aminohydrolases (Ntn hydrolases)"/>
    <property type="match status" value="1"/>
</dbReference>
<dbReference type="Gene3D" id="2.130.10.10">
    <property type="entry name" value="YVTN repeat-like/Quinoprotein amine dehydrogenase"/>
    <property type="match status" value="2"/>
</dbReference>
<dbReference type="SUPFAM" id="SSF50978">
    <property type="entry name" value="WD40 repeat-like"/>
    <property type="match status" value="1"/>
</dbReference>
<dbReference type="PANTHER" id="PTHR43270">
    <property type="entry name" value="BETA-ALA-HIS DIPEPTIDASE"/>
    <property type="match status" value="1"/>
</dbReference>
<evidence type="ECO:0000313" key="9">
    <source>
        <dbReference type="EMBL" id="GHP06271.1"/>
    </source>
</evidence>
<dbReference type="CDD" id="cd01908">
    <property type="entry name" value="YafJ"/>
    <property type="match status" value="1"/>
</dbReference>
<proteinExistence type="predicted"/>
<dbReference type="SMART" id="SM00320">
    <property type="entry name" value="WD40"/>
    <property type="match status" value="7"/>
</dbReference>
<dbReference type="GO" id="GO:0006508">
    <property type="term" value="P:proteolysis"/>
    <property type="evidence" value="ECO:0007669"/>
    <property type="project" value="UniProtKB-KW"/>
</dbReference>
<organism evidence="9 10">
    <name type="scientific">Pycnococcus provasolii</name>
    <dbReference type="NCBI Taxonomy" id="41880"/>
    <lineage>
        <taxon>Eukaryota</taxon>
        <taxon>Viridiplantae</taxon>
        <taxon>Chlorophyta</taxon>
        <taxon>Pseudoscourfieldiophyceae</taxon>
        <taxon>Pseudoscourfieldiales</taxon>
        <taxon>Pycnococcaceae</taxon>
        <taxon>Pycnococcus</taxon>
    </lineage>
</organism>
<evidence type="ECO:0000256" key="2">
    <source>
        <dbReference type="ARBA" id="ARBA00022670"/>
    </source>
</evidence>
<feature type="repeat" description="WD" evidence="6">
    <location>
        <begin position="394"/>
        <end position="433"/>
    </location>
</feature>
<dbReference type="PROSITE" id="PS50082">
    <property type="entry name" value="WD_REPEATS_2"/>
    <property type="match status" value="2"/>
</dbReference>
<dbReference type="OrthoDB" id="7832001at2759"/>
<evidence type="ECO:0000256" key="7">
    <source>
        <dbReference type="SAM" id="MobiDB-lite"/>
    </source>
</evidence>
<evidence type="ECO:0000256" key="6">
    <source>
        <dbReference type="PROSITE-ProRule" id="PRU00221"/>
    </source>
</evidence>
<dbReference type="GO" id="GO:0006751">
    <property type="term" value="P:glutathione catabolic process"/>
    <property type="evidence" value="ECO:0007669"/>
    <property type="project" value="TreeGrafter"/>
</dbReference>
<dbReference type="InterPro" id="IPR001680">
    <property type="entry name" value="WD40_rpt"/>
</dbReference>
<evidence type="ECO:0000313" key="10">
    <source>
        <dbReference type="Proteomes" id="UP000660262"/>
    </source>
</evidence>
<feature type="domain" description="Glutamine amidotransferase type-2" evidence="8">
    <location>
        <begin position="2"/>
        <end position="320"/>
    </location>
</feature>
<dbReference type="InterPro" id="IPR015943">
    <property type="entry name" value="WD40/YVTN_repeat-like_dom_sf"/>
</dbReference>
<dbReference type="PROSITE" id="PS51278">
    <property type="entry name" value="GATASE_TYPE_2"/>
    <property type="match status" value="1"/>
</dbReference>
<dbReference type="Proteomes" id="UP000660262">
    <property type="component" value="Unassembled WGS sequence"/>
</dbReference>
<keyword evidence="1 6" id="KW-0853">WD repeat</keyword>
<sequence>MCRLMAYLGPRRLASDLVTKPKHSILVQSYSANERVQSIGLPGSLNADGFGIGWYKPSSDSTSGGSGDGTSQNNKDDISPCIFTSTAPAWNNCNLTKLCEKIESSLLFAHVRAAYPGIPVSETNCHPFGCGRYMWMHNGGVARFQRMRRKLLDTLSDGVYELVHSFHSDSAVCFALFLNQLYDGTHDWNTRARSPQELLSCVEKVIAIVTSMGREQEAADDAAGIPPGADGNVSLLNFCLSDGSCLIATRYASQDSAKPASLYYALGTSFGKQNESTKEHGFTRQDRRSKACIVASEPVTSHSSDWVAVAPQHALVVTRSKCGSVIDALLSPILGTSADSVASRTLVGRAMQSLRACEVPGKCVLMPSSCIGAGSNSAVGGMASAIGTDSTHILSKHDSGVTALSSRSGVLYSGASDASIRAWDIAKLECIAKLFGHRRAILGLAVTDDDGSLLSCAGRTIKQWDIKSGAANARCTCSVQLPKQTGDILSLAAHANRVAIGLMDGSVHLYDMHDLFDHGNLDLERSMTSPAGIRCPLPGGPCTIPLLQVDEHVSVIAGRAVQTPISTHSTPARPGTPFVRAVPAATAGAHGDTGYYRHCAAVFATLFVNGSRMPMIVSGGGDGHVLVWEYEMEHGDARQQTLMRCASVLYGHRGAVLCLCSVPTRDENDVHVLSGSADSTIRVWDVNLRSCVSSLQAHCGHVLGLCALPGKGSSFASCGDDGCVLLWRNFKVVNRLDVWPLKSGFNPSTASSLATFPPERLGLLSLSVCSSSRGASFICCGTADGTIRCLSLHGGCMGVDDEEEEGEEGEGNIVTPMRAAKRHRAEIGGIARAMSVPSASVKMGNGAEVRCYDAEMEEELRPFVAIRSVSVGGMRRSSCLAAASFLLELLERKLGAQVQLLNPPPNPLTGDERNPIVLGRVGCDPDLPTLCFYGHYDVQPALENDWRTPPWELNSINGYLYGRGATDNKGPILAMVFALREVLDECSSSGSRLPCNVTFVLEGEEENGSGGFDEAIKSPEARAILGTSTDVVLISNTLWLNDTQPCLTWGMRGMMTISVEVSGPEKDLHSGNDGGAFSEPMRDLVKVLGTLYSDDRGNDGPRLAVRGIYDGVSTSSASALHGCDAPGIFDTELYRQSIGVPALCACGAGEVLRARWCEPSMSIVDIELPQAEAETVQDRRDRDPSPAGDESVHGANSAWRKFGPTRFSVIPCKAVGKVSIRFVPDQTPESVSRSFEQHIRDAFARLGGDNRVSVTIHNTGMWWLGDPSNKFYQAAKGALEAEWGREVLFVREGGTMPVTYLLEKAMFCPALHFPLGQSTDSPHVANERIGRQNLFKGRSSLRRFLHSLAHACPSSA</sequence>
<name>A0A830HL63_9CHLO</name>
<dbReference type="InterPro" id="IPR020472">
    <property type="entry name" value="WD40_PAC1"/>
</dbReference>
<evidence type="ECO:0000256" key="5">
    <source>
        <dbReference type="ARBA" id="ARBA00022801"/>
    </source>
</evidence>
<dbReference type="PROSITE" id="PS50294">
    <property type="entry name" value="WD_REPEATS_REGION"/>
    <property type="match status" value="1"/>
</dbReference>
<evidence type="ECO:0000256" key="1">
    <source>
        <dbReference type="ARBA" id="ARBA00022574"/>
    </source>
</evidence>
<dbReference type="EMBL" id="BNJQ01000012">
    <property type="protein sequence ID" value="GHP06271.1"/>
    <property type="molecule type" value="Genomic_DNA"/>
</dbReference>
<dbReference type="PRINTS" id="PR00320">
    <property type="entry name" value="GPROTEINBRPT"/>
</dbReference>
<dbReference type="GO" id="GO:0008233">
    <property type="term" value="F:peptidase activity"/>
    <property type="evidence" value="ECO:0007669"/>
    <property type="project" value="UniProtKB-KW"/>
</dbReference>
<dbReference type="InterPro" id="IPR036322">
    <property type="entry name" value="WD40_repeat_dom_sf"/>
</dbReference>
<feature type="region of interest" description="Disordered" evidence="7">
    <location>
        <begin position="1168"/>
        <end position="1196"/>
    </location>
</feature>
<keyword evidence="4" id="KW-0677">Repeat</keyword>
<keyword evidence="3" id="KW-0479">Metal-binding</keyword>
<dbReference type="Pfam" id="PF00400">
    <property type="entry name" value="WD40"/>
    <property type="match status" value="4"/>
</dbReference>
<dbReference type="GO" id="GO:0046872">
    <property type="term" value="F:metal ion binding"/>
    <property type="evidence" value="ECO:0007669"/>
    <property type="project" value="UniProtKB-KW"/>
</dbReference>
<accession>A0A830HL63</accession>
<gene>
    <name evidence="9" type="ORF">PPROV_000501800</name>
</gene>
<feature type="repeat" description="WD" evidence="6">
    <location>
        <begin position="649"/>
        <end position="694"/>
    </location>
</feature>
<comment type="caution">
    <text evidence="9">The sequence shown here is derived from an EMBL/GenBank/DDBJ whole genome shotgun (WGS) entry which is preliminary data.</text>
</comment>
<keyword evidence="5" id="KW-0378">Hydrolase</keyword>
<dbReference type="InterPro" id="IPR019775">
    <property type="entry name" value="WD40_repeat_CS"/>
</dbReference>
<dbReference type="Gene3D" id="3.30.70.360">
    <property type="match status" value="1"/>
</dbReference>
<evidence type="ECO:0000256" key="4">
    <source>
        <dbReference type="ARBA" id="ARBA00022737"/>
    </source>
</evidence>
<dbReference type="InterPro" id="IPR051458">
    <property type="entry name" value="Cyt/Met_Dipeptidase"/>
</dbReference>
<dbReference type="InterPro" id="IPR017932">
    <property type="entry name" value="GATase_2_dom"/>
</dbReference>
<evidence type="ECO:0000256" key="3">
    <source>
        <dbReference type="ARBA" id="ARBA00022723"/>
    </source>
</evidence>